<dbReference type="InterPro" id="IPR001791">
    <property type="entry name" value="Laminin_G"/>
</dbReference>
<comment type="caution">
    <text evidence="3">Lacks conserved residue(s) required for the propagation of feature annotation.</text>
</comment>
<feature type="transmembrane region" description="Helical" evidence="5">
    <location>
        <begin position="1078"/>
        <end position="1101"/>
    </location>
</feature>
<dbReference type="PROSITE" id="PS50092">
    <property type="entry name" value="TSP1"/>
    <property type="match status" value="8"/>
</dbReference>
<feature type="compositionally biased region" description="Polar residues" evidence="4">
    <location>
        <begin position="1311"/>
        <end position="1328"/>
    </location>
</feature>
<dbReference type="Gene3D" id="2.20.100.10">
    <property type="entry name" value="Thrombospondin type-1 (TSP1) repeat"/>
    <property type="match status" value="8"/>
</dbReference>
<feature type="compositionally biased region" description="Polar residues" evidence="4">
    <location>
        <begin position="1335"/>
        <end position="1371"/>
    </location>
</feature>
<feature type="compositionally biased region" description="Low complexity" evidence="4">
    <location>
        <begin position="1409"/>
        <end position="1423"/>
    </location>
</feature>
<comment type="caution">
    <text evidence="7">The sequence shown here is derived from an EMBL/GenBank/DDBJ whole genome shotgun (WGS) entry which is preliminary data.</text>
</comment>
<keyword evidence="5" id="KW-0472">Membrane</keyword>
<dbReference type="EMBL" id="CAJPWZ010001995">
    <property type="protein sequence ID" value="CAG2228434.1"/>
    <property type="molecule type" value="Genomic_DNA"/>
</dbReference>
<evidence type="ECO:0000313" key="7">
    <source>
        <dbReference type="EMBL" id="CAG2228434.1"/>
    </source>
</evidence>
<dbReference type="CDD" id="cd00110">
    <property type="entry name" value="LamG"/>
    <property type="match status" value="1"/>
</dbReference>
<dbReference type="InterPro" id="IPR052065">
    <property type="entry name" value="Compl_asym_regulator"/>
</dbReference>
<feature type="compositionally biased region" description="Acidic residues" evidence="4">
    <location>
        <begin position="1195"/>
        <end position="1204"/>
    </location>
</feature>
<keyword evidence="8" id="KW-1185">Reference proteome</keyword>
<organism evidence="7 8">
    <name type="scientific">Mytilus edulis</name>
    <name type="common">Blue mussel</name>
    <dbReference type="NCBI Taxonomy" id="6550"/>
    <lineage>
        <taxon>Eukaryota</taxon>
        <taxon>Metazoa</taxon>
        <taxon>Spiralia</taxon>
        <taxon>Lophotrochozoa</taxon>
        <taxon>Mollusca</taxon>
        <taxon>Bivalvia</taxon>
        <taxon>Autobranchia</taxon>
        <taxon>Pteriomorphia</taxon>
        <taxon>Mytilida</taxon>
        <taxon>Mytiloidea</taxon>
        <taxon>Mytilidae</taxon>
        <taxon>Mytilinae</taxon>
        <taxon>Mytilus</taxon>
    </lineage>
</organism>
<dbReference type="SMART" id="SM00282">
    <property type="entry name" value="LamG"/>
    <property type="match status" value="1"/>
</dbReference>
<evidence type="ECO:0000259" key="6">
    <source>
        <dbReference type="PROSITE" id="PS50025"/>
    </source>
</evidence>
<dbReference type="SUPFAM" id="SSF49899">
    <property type="entry name" value="Concanavalin A-like lectins/glucanases"/>
    <property type="match status" value="2"/>
</dbReference>
<gene>
    <name evidence="7" type="ORF">MEDL_41348</name>
</gene>
<dbReference type="InterPro" id="IPR036383">
    <property type="entry name" value="TSP1_rpt_sf"/>
</dbReference>
<dbReference type="Gene3D" id="2.60.120.200">
    <property type="match status" value="2"/>
</dbReference>
<dbReference type="Proteomes" id="UP000683360">
    <property type="component" value="Unassembled WGS sequence"/>
</dbReference>
<name>A0A8S3TC89_MYTED</name>
<dbReference type="FunFam" id="2.20.100.10:FF:000002">
    <property type="entry name" value="Unc-5 netrin receptor C"/>
    <property type="match status" value="1"/>
</dbReference>
<proteinExistence type="predicted"/>
<evidence type="ECO:0000313" key="8">
    <source>
        <dbReference type="Proteomes" id="UP000683360"/>
    </source>
</evidence>
<accession>A0A8S3TC89</accession>
<reference evidence="7" key="1">
    <citation type="submission" date="2021-03" db="EMBL/GenBank/DDBJ databases">
        <authorList>
            <person name="Bekaert M."/>
        </authorList>
    </citation>
    <scope>NUCLEOTIDE SEQUENCE</scope>
</reference>
<feature type="region of interest" description="Disordered" evidence="4">
    <location>
        <begin position="1126"/>
        <end position="1237"/>
    </location>
</feature>
<keyword evidence="5" id="KW-0812">Transmembrane</keyword>
<evidence type="ECO:0000256" key="5">
    <source>
        <dbReference type="SAM" id="Phobius"/>
    </source>
</evidence>
<dbReference type="InterPro" id="IPR000884">
    <property type="entry name" value="TSP1_rpt"/>
</dbReference>
<feature type="compositionally biased region" description="Basic and acidic residues" evidence="4">
    <location>
        <begin position="1173"/>
        <end position="1188"/>
    </location>
</feature>
<dbReference type="FunFam" id="2.20.100.10:FF:000001">
    <property type="entry name" value="semaphorin-5A isoform X1"/>
    <property type="match status" value="2"/>
</dbReference>
<dbReference type="OrthoDB" id="10062639at2759"/>
<dbReference type="PANTHER" id="PTHR22906:SF21">
    <property type="entry name" value="SEMA DOMAIN-CONTAINING PROTEIN"/>
    <property type="match status" value="1"/>
</dbReference>
<sequence length="1473" mass="166169">MTDALFVLRPPDREKFMRKCTVGQKVCRETDIGDKADIKWVTGISEEAKANFWSSYKCLCTEKKLCVQDMFCSTYANSEDCFKLIIFIDLVVNGGWTTWTEWGECQAKCGDLSEVKRRRTCMNPVPMNNGLQCFGVNSERKLCEGKCTGPAKREEGELESLDFIQKILDIYPTLNETCLRHHCTYESLKMIEKTDIKDKFWESLQCYKYQRACPVDGKWSSWSSWSKCSPECGDGFHFRSRECNNPAPSNGGFKCFGKSYREEPCVGLVCPERSEVNPLMSSWSVFHACSTPCGKYGTTTKERLCLNPYSCPNGKKTQKITIEKPCYLGPCPKVGVWSIWSSYTNSSAVCGQGRRMRFRVCNEDKPVDGAVCKGKTVERRPLNGKCTAGSLQRFKKDESKAKFKALMHRVFQRDKPPDGEPDVNPMNPFVEDLYTPWSAWTQCSKSCATGIRERFRGCKNTTGLQCKGERWQIQPCNLANCPVMGGWSEWETWTTCSVTCGYNGIRTRYRRCDQPYAMFGGSCLGISEETSPCLKTAECDERISYSDWSSWSDCSQTCGKGEKSRVRKCNPSKKNKTIVCFKEDTEVKSFCNAKPCPINGNWGNWNSWSSCSTNCGIGHHFRDRTCTYPAPKYNGSSCFGPGSDIMTCLKMPCSATIHKGVSMKNGYLLYKKRGYPAGYYSLFLLFKPTNNKKSNLLKHQYNGCKSEMTCKNSLELIIDENKVLVNMNSSGTIVTMKTEDESIQAKKWHNIYLHLSEDRLFLRLDDGKKYETELKTDKKLKINFDGFTRIGSFSGNIASLRMNLKEYALDKESSTSFTSPKRSKNNTYVMFKADSINGIVGYSLFRGNSYIKIPVNANDDLKVELVFLATSTDGVLLFNKGQAAGSYVYIVLIKGTMKMCVSNGKTKKCETILNINIYKWYSLSLLVSGQKIELRVNQGSAFQVSFLENVYYPATTVCIGGGEKEDLFMYKMVVGIKEGFQGVIHEISINDKTYKMHAKPILNDEGIISSVGLTNPERVNVAYEHQESEVKFRCDYTEYKEKTVNSLVEWFKEDVLIQLSDLVTIDHKLKHFAEEVEVMGLEIFLIFVPIMLIACIAAAVVNRLRSLRKEKMQIVKKTLEDEFQNSMSKLPLVENSGQDGPADKDPNDITDEMDTTRQTDDLETTGVTDDLDTTGKTDDLETTGKTDEIDTTGPIDDDDMDDDYERLIVPESQLKKKSSTQNSGPEREGKGKYSMSNFQGNIFEKKWQAKISEWQDKKEKLREEGKPIFEKPAAEAQPKLSKGSVRWSTVDVPPANGFPRSSQVIRKHHSAPNQPLTNESRPNISSGATRAKSLPHQSYRSRTSQQQPKPSNASFGPSNSQMARKQSSKMVSSDPPYATVSQEMLDSAAQLYRKQLEGDQHASKITKISSEGPSDFKSFSSSQQSVGNLYATVARQSGERLQPQPPQAPPRLQRLLYHLKLGICQQLIQVLTN</sequence>
<keyword evidence="5" id="KW-1133">Transmembrane helix</keyword>
<dbReference type="Pfam" id="PF00054">
    <property type="entry name" value="Laminin_G_1"/>
    <property type="match status" value="1"/>
</dbReference>
<dbReference type="Pfam" id="PF00090">
    <property type="entry name" value="TSP_1"/>
    <property type="match status" value="8"/>
</dbReference>
<dbReference type="InterPro" id="IPR013320">
    <property type="entry name" value="ConA-like_dom_sf"/>
</dbReference>
<dbReference type="PANTHER" id="PTHR22906">
    <property type="entry name" value="PROPERDIN"/>
    <property type="match status" value="1"/>
</dbReference>
<dbReference type="SMART" id="SM00209">
    <property type="entry name" value="TSP1"/>
    <property type="match status" value="8"/>
</dbReference>
<feature type="region of interest" description="Disordered" evidence="4">
    <location>
        <begin position="1255"/>
        <end position="1382"/>
    </location>
</feature>
<evidence type="ECO:0000256" key="3">
    <source>
        <dbReference type="PROSITE-ProRule" id="PRU00122"/>
    </source>
</evidence>
<feature type="compositionally biased region" description="Basic and acidic residues" evidence="4">
    <location>
        <begin position="1255"/>
        <end position="1273"/>
    </location>
</feature>
<dbReference type="SUPFAM" id="SSF82895">
    <property type="entry name" value="TSP-1 type 1 repeat"/>
    <property type="match status" value="8"/>
</dbReference>
<evidence type="ECO:0000256" key="2">
    <source>
        <dbReference type="ARBA" id="ARBA00023157"/>
    </source>
</evidence>
<keyword evidence="2" id="KW-1015">Disulfide bond</keyword>
<dbReference type="PROSITE" id="PS50025">
    <property type="entry name" value="LAM_G_DOMAIN"/>
    <property type="match status" value="1"/>
</dbReference>
<evidence type="ECO:0000256" key="1">
    <source>
        <dbReference type="ARBA" id="ARBA00022737"/>
    </source>
</evidence>
<keyword evidence="1" id="KW-0677">Repeat</keyword>
<feature type="domain" description="Laminin G" evidence="6">
    <location>
        <begin position="840"/>
        <end position="1034"/>
    </location>
</feature>
<evidence type="ECO:0000256" key="4">
    <source>
        <dbReference type="SAM" id="MobiDB-lite"/>
    </source>
</evidence>
<feature type="region of interest" description="Disordered" evidence="4">
    <location>
        <begin position="1395"/>
        <end position="1423"/>
    </location>
</feature>
<protein>
    <recommendedName>
        <fullName evidence="6">Laminin G domain-containing protein</fullName>
    </recommendedName>
</protein>